<protein>
    <recommendedName>
        <fullName evidence="12">G-protein coupled receptors family 1 profile domain-containing protein</fullName>
    </recommendedName>
</protein>
<feature type="transmembrane region" description="Helical" evidence="11">
    <location>
        <begin position="276"/>
        <end position="302"/>
    </location>
</feature>
<dbReference type="EMBL" id="JBICBT010000879">
    <property type="protein sequence ID" value="KAL3095640.1"/>
    <property type="molecule type" value="Genomic_DNA"/>
</dbReference>
<dbReference type="InterPro" id="IPR000276">
    <property type="entry name" value="GPCR_Rhodpsn"/>
</dbReference>
<comment type="similarity">
    <text evidence="9">Belongs to the G-protein coupled receptor 1 family.</text>
</comment>
<evidence type="ECO:0000256" key="2">
    <source>
        <dbReference type="ARBA" id="ARBA00022475"/>
    </source>
</evidence>
<dbReference type="AlphaFoldDB" id="A0ABD2JYC5"/>
<keyword evidence="6 11" id="KW-0472">Membrane</keyword>
<evidence type="ECO:0000313" key="14">
    <source>
        <dbReference type="Proteomes" id="UP001620626"/>
    </source>
</evidence>
<dbReference type="Gene3D" id="1.20.1070.10">
    <property type="entry name" value="Rhodopsin 7-helix transmembrane proteins"/>
    <property type="match status" value="1"/>
</dbReference>
<name>A0ABD2JYC5_9BILA</name>
<comment type="subcellular location">
    <subcellularLocation>
        <location evidence="1">Cell membrane</location>
        <topology evidence="1">Multi-pass membrane protein</topology>
    </subcellularLocation>
</comment>
<evidence type="ECO:0000256" key="11">
    <source>
        <dbReference type="SAM" id="Phobius"/>
    </source>
</evidence>
<keyword evidence="5 9" id="KW-0297">G-protein coupled receptor</keyword>
<evidence type="ECO:0000256" key="9">
    <source>
        <dbReference type="RuleBase" id="RU000688"/>
    </source>
</evidence>
<dbReference type="GO" id="GO:0004930">
    <property type="term" value="F:G protein-coupled receptor activity"/>
    <property type="evidence" value="ECO:0007669"/>
    <property type="project" value="UniProtKB-KW"/>
</dbReference>
<keyword evidence="4 11" id="KW-1133">Transmembrane helix</keyword>
<evidence type="ECO:0000259" key="12">
    <source>
        <dbReference type="PROSITE" id="PS50262"/>
    </source>
</evidence>
<keyword evidence="8 9" id="KW-0807">Transducer</keyword>
<feature type="transmembrane region" description="Helical" evidence="11">
    <location>
        <begin position="128"/>
        <end position="147"/>
    </location>
</feature>
<dbReference type="PRINTS" id="PR00237">
    <property type="entry name" value="GPCRRHODOPSN"/>
</dbReference>
<organism evidence="13 14">
    <name type="scientific">Heterodera trifolii</name>
    <dbReference type="NCBI Taxonomy" id="157864"/>
    <lineage>
        <taxon>Eukaryota</taxon>
        <taxon>Metazoa</taxon>
        <taxon>Ecdysozoa</taxon>
        <taxon>Nematoda</taxon>
        <taxon>Chromadorea</taxon>
        <taxon>Rhabditida</taxon>
        <taxon>Tylenchina</taxon>
        <taxon>Tylenchomorpha</taxon>
        <taxon>Tylenchoidea</taxon>
        <taxon>Heteroderidae</taxon>
        <taxon>Heteroderinae</taxon>
        <taxon>Heterodera</taxon>
    </lineage>
</organism>
<dbReference type="PROSITE" id="PS50262">
    <property type="entry name" value="G_PROTEIN_RECEP_F1_2"/>
    <property type="match status" value="1"/>
</dbReference>
<evidence type="ECO:0000256" key="5">
    <source>
        <dbReference type="ARBA" id="ARBA00023040"/>
    </source>
</evidence>
<evidence type="ECO:0000256" key="7">
    <source>
        <dbReference type="ARBA" id="ARBA00023170"/>
    </source>
</evidence>
<evidence type="ECO:0000256" key="8">
    <source>
        <dbReference type="ARBA" id="ARBA00023224"/>
    </source>
</evidence>
<keyword evidence="2" id="KW-1003">Cell membrane</keyword>
<evidence type="ECO:0000256" key="4">
    <source>
        <dbReference type="ARBA" id="ARBA00022989"/>
    </source>
</evidence>
<feature type="transmembrane region" description="Helical" evidence="11">
    <location>
        <begin position="229"/>
        <end position="252"/>
    </location>
</feature>
<dbReference type="InterPro" id="IPR017452">
    <property type="entry name" value="GPCR_Rhodpsn_7TM"/>
</dbReference>
<feature type="transmembrane region" description="Helical" evidence="11">
    <location>
        <begin position="37"/>
        <end position="66"/>
    </location>
</feature>
<keyword evidence="7 9" id="KW-0675">Receptor</keyword>
<dbReference type="Proteomes" id="UP001620626">
    <property type="component" value="Unassembled WGS sequence"/>
</dbReference>
<dbReference type="GO" id="GO:0005886">
    <property type="term" value="C:plasma membrane"/>
    <property type="evidence" value="ECO:0007669"/>
    <property type="project" value="UniProtKB-SubCell"/>
</dbReference>
<evidence type="ECO:0000256" key="1">
    <source>
        <dbReference type="ARBA" id="ARBA00004651"/>
    </source>
</evidence>
<reference evidence="13 14" key="1">
    <citation type="submission" date="2024-10" db="EMBL/GenBank/DDBJ databases">
        <authorList>
            <person name="Kim D."/>
        </authorList>
    </citation>
    <scope>NUCLEOTIDE SEQUENCE [LARGE SCALE GENOMIC DNA]</scope>
    <source>
        <strain evidence="13">BH-2024</strain>
    </source>
</reference>
<feature type="region of interest" description="Disordered" evidence="10">
    <location>
        <begin position="413"/>
        <end position="452"/>
    </location>
</feature>
<accession>A0ABD2JYC5</accession>
<gene>
    <name evidence="13" type="ORF">niasHT_024466</name>
</gene>
<feature type="transmembrane region" description="Helical" evidence="11">
    <location>
        <begin position="168"/>
        <end position="191"/>
    </location>
</feature>
<evidence type="ECO:0000256" key="10">
    <source>
        <dbReference type="SAM" id="MobiDB-lite"/>
    </source>
</evidence>
<keyword evidence="3 9" id="KW-0812">Transmembrane</keyword>
<dbReference type="PANTHER" id="PTHR24229">
    <property type="entry name" value="NEUROPEPTIDES RECEPTOR"/>
    <property type="match status" value="1"/>
</dbReference>
<evidence type="ECO:0000256" key="3">
    <source>
        <dbReference type="ARBA" id="ARBA00022692"/>
    </source>
</evidence>
<dbReference type="SUPFAM" id="SSF81321">
    <property type="entry name" value="Family A G protein-coupled receptor-like"/>
    <property type="match status" value="1"/>
</dbReference>
<dbReference type="CDD" id="cd00637">
    <property type="entry name" value="7tm_classA_rhodopsin-like"/>
    <property type="match status" value="1"/>
</dbReference>
<feature type="transmembrane region" description="Helical" evidence="11">
    <location>
        <begin position="322"/>
        <end position="345"/>
    </location>
</feature>
<proteinExistence type="inferred from homology"/>
<feature type="domain" description="G-protein coupled receptors family 1 profile" evidence="12">
    <location>
        <begin position="54"/>
        <end position="342"/>
    </location>
</feature>
<feature type="compositionally biased region" description="Low complexity" evidence="10">
    <location>
        <begin position="432"/>
        <end position="443"/>
    </location>
</feature>
<keyword evidence="14" id="KW-1185">Reference proteome</keyword>
<evidence type="ECO:0000256" key="6">
    <source>
        <dbReference type="ARBA" id="ARBA00023136"/>
    </source>
</evidence>
<dbReference type="PANTHER" id="PTHR24229:SF82">
    <property type="entry name" value="G-PROTEIN COUPLED RECEPTORS FAMILY 1 PROFILE DOMAIN-CONTAINING PROTEIN"/>
    <property type="match status" value="1"/>
</dbReference>
<dbReference type="PROSITE" id="PS00237">
    <property type="entry name" value="G_PROTEIN_RECEP_F1_1"/>
    <property type="match status" value="1"/>
</dbReference>
<sequence>MLEECTVTERGTHLCPGGEEIFVRNVYPPIQELQPRVLAVVVIFTLCLVVGVCGNASVLTLIYGITRSNQLASSARPSKSSLRRSTDNTMLYIAALCVVDFLMSLSLPPAILDSIIGFWMFGTPICKLHHICGSVGRIVSTFLITALSFDRWVAVCHPYKRNFRSRKFVITTIFALWTLAFLLLLPMLTYARANEILLHQLRQPDQRLSIVNITRVRVFKCSDMLPPVVFYWFTSSTFVLGYCVPLVLIIYFNSRLIRKLYRHTKQLRSGIPLRQITIYTSLIAALYFICWTPYWCTVLYAIWMSAFADDGHSESTSDMLLFIIYCLHLLPYLGSATNWILYGLLNTQLQIRQYETMNKSLATQPADDDWTNASVHHKQHNQHIADNNHHQLSSAINFKCMPNGHVTIANATRKQGKTTKSKASLKCDKSLRTSSSSNASTKTNQQKQPNLLLSNGNDKAIELISFIVAAQNGGQCSSSNCSLTFNNDVEEEDQQL</sequence>
<evidence type="ECO:0000313" key="13">
    <source>
        <dbReference type="EMBL" id="KAL3095640.1"/>
    </source>
</evidence>
<comment type="caution">
    <text evidence="13">The sequence shown here is derived from an EMBL/GenBank/DDBJ whole genome shotgun (WGS) entry which is preliminary data.</text>
</comment>
<feature type="transmembrane region" description="Helical" evidence="11">
    <location>
        <begin position="89"/>
        <end position="108"/>
    </location>
</feature>
<dbReference type="Pfam" id="PF00001">
    <property type="entry name" value="7tm_1"/>
    <property type="match status" value="1"/>
</dbReference>